<comment type="similarity">
    <text evidence="2">Belongs to the bacterial solute-binding protein 5 family.</text>
</comment>
<evidence type="ECO:0000256" key="5">
    <source>
        <dbReference type="SAM" id="SignalP"/>
    </source>
</evidence>
<keyword evidence="8" id="KW-1185">Reference proteome</keyword>
<protein>
    <submittedName>
        <fullName evidence="7">Peptide/nickel transport system substrate-binding protein</fullName>
    </submittedName>
</protein>
<evidence type="ECO:0000313" key="7">
    <source>
        <dbReference type="EMBL" id="SMF21271.1"/>
    </source>
</evidence>
<dbReference type="InterPro" id="IPR030678">
    <property type="entry name" value="Peptide/Ni-bd"/>
</dbReference>
<evidence type="ECO:0000256" key="3">
    <source>
        <dbReference type="ARBA" id="ARBA00022448"/>
    </source>
</evidence>
<dbReference type="GO" id="GO:1904680">
    <property type="term" value="F:peptide transmembrane transporter activity"/>
    <property type="evidence" value="ECO:0007669"/>
    <property type="project" value="TreeGrafter"/>
</dbReference>
<reference evidence="8" key="1">
    <citation type="submission" date="2017-04" db="EMBL/GenBank/DDBJ databases">
        <authorList>
            <person name="Varghese N."/>
            <person name="Submissions S."/>
        </authorList>
    </citation>
    <scope>NUCLEOTIDE SEQUENCE [LARGE SCALE GENOMIC DNA]</scope>
    <source>
        <strain evidence="8">B4P</strain>
    </source>
</reference>
<dbReference type="Gene3D" id="3.10.105.10">
    <property type="entry name" value="Dipeptide-binding Protein, Domain 3"/>
    <property type="match status" value="1"/>
</dbReference>
<dbReference type="InterPro" id="IPR000914">
    <property type="entry name" value="SBP_5_dom"/>
</dbReference>
<feature type="domain" description="Solute-binding protein family 5" evidence="6">
    <location>
        <begin position="73"/>
        <end position="439"/>
    </location>
</feature>
<proteinExistence type="inferred from homology"/>
<dbReference type="PIRSF" id="PIRSF002741">
    <property type="entry name" value="MppA"/>
    <property type="match status" value="1"/>
</dbReference>
<evidence type="ECO:0000256" key="1">
    <source>
        <dbReference type="ARBA" id="ARBA00004418"/>
    </source>
</evidence>
<dbReference type="OrthoDB" id="9803988at2"/>
<dbReference type="GO" id="GO:0015833">
    <property type="term" value="P:peptide transport"/>
    <property type="evidence" value="ECO:0007669"/>
    <property type="project" value="TreeGrafter"/>
</dbReference>
<dbReference type="Pfam" id="PF00496">
    <property type="entry name" value="SBP_bac_5"/>
    <property type="match status" value="1"/>
</dbReference>
<dbReference type="AlphaFoldDB" id="A0A1X7DUK2"/>
<keyword evidence="4 5" id="KW-0732">Signal</keyword>
<dbReference type="EMBL" id="FXAF01000003">
    <property type="protein sequence ID" value="SMF21271.1"/>
    <property type="molecule type" value="Genomic_DNA"/>
</dbReference>
<feature type="signal peptide" evidence="5">
    <location>
        <begin position="1"/>
        <end position="23"/>
    </location>
</feature>
<dbReference type="GO" id="GO:0043190">
    <property type="term" value="C:ATP-binding cassette (ABC) transporter complex"/>
    <property type="evidence" value="ECO:0007669"/>
    <property type="project" value="InterPro"/>
</dbReference>
<organism evidence="7 8">
    <name type="scientific">Xaviernesmea oryzae</name>
    <dbReference type="NCBI Taxonomy" id="464029"/>
    <lineage>
        <taxon>Bacteria</taxon>
        <taxon>Pseudomonadati</taxon>
        <taxon>Pseudomonadota</taxon>
        <taxon>Alphaproteobacteria</taxon>
        <taxon>Hyphomicrobiales</taxon>
        <taxon>Rhizobiaceae</taxon>
        <taxon>Rhizobium/Agrobacterium group</taxon>
        <taxon>Xaviernesmea</taxon>
    </lineage>
</organism>
<dbReference type="InterPro" id="IPR039424">
    <property type="entry name" value="SBP_5"/>
</dbReference>
<evidence type="ECO:0000313" key="8">
    <source>
        <dbReference type="Proteomes" id="UP000192903"/>
    </source>
</evidence>
<dbReference type="RefSeq" id="WP_085421200.1">
    <property type="nucleotide sequence ID" value="NZ_FXAF01000003.1"/>
</dbReference>
<dbReference type="PANTHER" id="PTHR30290">
    <property type="entry name" value="PERIPLASMIC BINDING COMPONENT OF ABC TRANSPORTER"/>
    <property type="match status" value="1"/>
</dbReference>
<dbReference type="PANTHER" id="PTHR30290:SF10">
    <property type="entry name" value="PERIPLASMIC OLIGOPEPTIDE-BINDING PROTEIN-RELATED"/>
    <property type="match status" value="1"/>
</dbReference>
<sequence>MKWMRHVALATALTLSAPAGVWADTPPDQLVVGLSMNNILTLDPAAISGREATGVIANLYDTLVELDAVDKTKVNPGLASSWTIADDGAVTFTLREGATFTSGNPVTAEDVVWSIKRNLSLGLVGAGVWSSFGYKANNIDQFLSANGNQITIKPAQPTDPQLTLAIFGKPDASAVIDKKTALSHETNGDQAAAWLKINAAGSGAFSLTRWSSNEMLILTRFDDYWGEKPQMKRVIYRHMPESQTKRLMLEKGDVDVAIGLSVPDIAALSKNPEVEVQRTPSSGFYFLAVSMKDERFKNPDVRLAIRHLVDYDGINKVIMPNYGTKRLRPVAEGVIGSLPDPDYKVDVAKAKELLAKAGYPDGFSVRLLTLNEPPFADTATAIQATLAQAGIKAEIVQGAGDQIYGPMRERKFEMIVGRGGGGQEPHPHSNLRALVINPNNADDAKLSGIIGWRTSFYDEQLNDMAAKALVERDHDKQKAMYEDIQKRYEELVPALQPISAVVDSVVYRADVKGYQNHYGWTVRLRSVSKQR</sequence>
<dbReference type="STRING" id="464029.SAMN02982989_5838"/>
<evidence type="ECO:0000259" key="6">
    <source>
        <dbReference type="Pfam" id="PF00496"/>
    </source>
</evidence>
<name>A0A1X7DUK2_9HYPH</name>
<dbReference type="GO" id="GO:0030288">
    <property type="term" value="C:outer membrane-bounded periplasmic space"/>
    <property type="evidence" value="ECO:0007669"/>
    <property type="project" value="UniProtKB-ARBA"/>
</dbReference>
<dbReference type="Proteomes" id="UP000192903">
    <property type="component" value="Unassembled WGS sequence"/>
</dbReference>
<gene>
    <name evidence="7" type="ORF">SAMN02982989_5838</name>
</gene>
<comment type="subcellular location">
    <subcellularLocation>
        <location evidence="1">Periplasm</location>
    </subcellularLocation>
</comment>
<dbReference type="CDD" id="cd08512">
    <property type="entry name" value="PBP2_NikA_DppA_OppA_like_7"/>
    <property type="match status" value="1"/>
</dbReference>
<dbReference type="Gene3D" id="3.90.76.10">
    <property type="entry name" value="Dipeptide-binding Protein, Domain 1"/>
    <property type="match status" value="1"/>
</dbReference>
<keyword evidence="3" id="KW-0813">Transport</keyword>
<accession>A0A1X7DUK2</accession>
<dbReference type="Gene3D" id="3.40.190.10">
    <property type="entry name" value="Periplasmic binding protein-like II"/>
    <property type="match status" value="1"/>
</dbReference>
<dbReference type="SUPFAM" id="SSF53850">
    <property type="entry name" value="Periplasmic binding protein-like II"/>
    <property type="match status" value="1"/>
</dbReference>
<evidence type="ECO:0000256" key="4">
    <source>
        <dbReference type="ARBA" id="ARBA00022729"/>
    </source>
</evidence>
<evidence type="ECO:0000256" key="2">
    <source>
        <dbReference type="ARBA" id="ARBA00005695"/>
    </source>
</evidence>
<feature type="chain" id="PRO_5012214234" evidence="5">
    <location>
        <begin position="24"/>
        <end position="531"/>
    </location>
</feature>